<gene>
    <name evidence="1" type="ORF">CEV34_3652</name>
</gene>
<evidence type="ECO:0000313" key="1">
    <source>
        <dbReference type="EMBL" id="OYR23648.1"/>
    </source>
</evidence>
<dbReference type="Proteomes" id="UP000216188">
    <property type="component" value="Unassembled WGS sequence"/>
</dbReference>
<evidence type="ECO:0000313" key="2">
    <source>
        <dbReference type="Proteomes" id="UP000216188"/>
    </source>
</evidence>
<sequence length="84" mass="9501">MKPVNVLNCDHKLRSRILWADPIIKDGDQFLKRLEHRGRHLGRPSIQNESGGFLGAPDLIGHAIDSGDLNRLIPKSVHWLSLLF</sequence>
<comment type="caution">
    <text evidence="1">The sequence shown here is derived from an EMBL/GenBank/DDBJ whole genome shotgun (WGS) entry which is preliminary data.</text>
</comment>
<dbReference type="EMBL" id="NNRM01000039">
    <property type="protein sequence ID" value="OYR23648.1"/>
    <property type="molecule type" value="Genomic_DNA"/>
</dbReference>
<proteinExistence type="predicted"/>
<accession>A0A256G9A5</accession>
<protein>
    <submittedName>
        <fullName evidence="1">Uncharacterized protein</fullName>
    </submittedName>
</protein>
<organism evidence="1 2">
    <name type="scientific">Brucella pseudogrignonensis</name>
    <dbReference type="NCBI Taxonomy" id="419475"/>
    <lineage>
        <taxon>Bacteria</taxon>
        <taxon>Pseudomonadati</taxon>
        <taxon>Pseudomonadota</taxon>
        <taxon>Alphaproteobacteria</taxon>
        <taxon>Hyphomicrobiales</taxon>
        <taxon>Brucellaceae</taxon>
        <taxon>Brucella/Ochrobactrum group</taxon>
        <taxon>Brucella</taxon>
    </lineage>
</organism>
<dbReference type="AlphaFoldDB" id="A0A256G9A5"/>
<keyword evidence="2" id="KW-1185">Reference proteome</keyword>
<name>A0A256G9A5_9HYPH</name>
<reference evidence="1 2" key="1">
    <citation type="submission" date="2017-07" db="EMBL/GenBank/DDBJ databases">
        <title>Phylogenetic study on the rhizospheric bacterium Ochrobactrum sp. A44.</title>
        <authorList>
            <person name="Krzyzanowska D.M."/>
            <person name="Ossowicki A."/>
            <person name="Rajewska M."/>
            <person name="Maciag T."/>
            <person name="Kaczynski Z."/>
            <person name="Czerwicka M."/>
            <person name="Jafra S."/>
        </authorList>
    </citation>
    <scope>NUCLEOTIDE SEQUENCE [LARGE SCALE GENOMIC DNA]</scope>
    <source>
        <strain evidence="1 2">CCUG 30717</strain>
    </source>
</reference>